<dbReference type="InterPro" id="IPR000577">
    <property type="entry name" value="Carb_kinase_FGGY"/>
</dbReference>
<evidence type="ECO:0000256" key="2">
    <source>
        <dbReference type="ARBA" id="ARBA00022679"/>
    </source>
</evidence>
<feature type="domain" description="Carbohydrate kinase FGGY C-terminal" evidence="5">
    <location>
        <begin position="244"/>
        <end position="445"/>
    </location>
</feature>
<dbReference type="InterPro" id="IPR018485">
    <property type="entry name" value="FGGY_C"/>
</dbReference>
<dbReference type="PIRSF" id="PIRSF000538">
    <property type="entry name" value="GlpK"/>
    <property type="match status" value="1"/>
</dbReference>
<keyword evidence="8" id="KW-1185">Reference proteome</keyword>
<dbReference type="InterPro" id="IPR050406">
    <property type="entry name" value="FGGY_Carb_Kinase"/>
</dbReference>
<dbReference type="Pfam" id="PF02782">
    <property type="entry name" value="FGGY_C"/>
    <property type="match status" value="1"/>
</dbReference>
<dbReference type="InterPro" id="IPR018484">
    <property type="entry name" value="FGGY_N"/>
</dbReference>
<dbReference type="EC" id="2.7.1.17" evidence="6"/>
<comment type="similarity">
    <text evidence="1">Belongs to the FGGY kinase family.</text>
</comment>
<dbReference type="Pfam" id="PF00370">
    <property type="entry name" value="FGGY_N"/>
    <property type="match status" value="1"/>
</dbReference>
<dbReference type="InterPro" id="IPR043129">
    <property type="entry name" value="ATPase_NBD"/>
</dbReference>
<reference evidence="6 9" key="2">
    <citation type="submission" date="2020-04" db="EMBL/GenBank/DDBJ databases">
        <authorList>
            <person name="De Canck E."/>
        </authorList>
    </citation>
    <scope>NUCLEOTIDE SEQUENCE [LARGE SCALE GENOMIC DNA]</scope>
    <source>
        <strain evidence="6 9">LMG 27174</strain>
    </source>
</reference>
<dbReference type="CDD" id="cd07808">
    <property type="entry name" value="ASKHA_NBD_FGGY_EcXK-like"/>
    <property type="match status" value="1"/>
</dbReference>
<keyword evidence="2 6" id="KW-0808">Transferase</keyword>
<evidence type="ECO:0000313" key="7">
    <source>
        <dbReference type="EMBL" id="PMS31993.1"/>
    </source>
</evidence>
<sequence>MSFLGIDLGTGSLKVAIVDEDGREQAVASVAYALETPHAGWAETSVQTWWRALCEAAARLPDGLRREVKAIGFSGQMHGVVLIDEAGEAVRPAMLWPDTRALALLDGWPEPQPNPVAPGMAGPLLRWIVRHEPESARRTRWALQPKDWLRVALGGVVATDPSDACATALADPDGVWDAALLLRLGIPHEWFAPLGPSYAAAGVLSPDAAQALGLRAGIVLATGAADTPCAALGSGLARDGDALLTTGTGGQIVVLAEQEPAALKGLHRYRAASDHWYRMAAMQNVGIALERVRGWLSYEWADAYSDAFGDALGDHARLASGMNANASGGANGTPTAPLTFLPYLTGERTPWLNPAARGGWLGLALDHTRGAMMRAAFEGVAFSLRAGLDAIRASGATVTTLKLAGGGSVDARWRQLLADALNAELHAVDCPNAAPRGAAILAGIASGHWHVHDLAALAPGATHVASPRDDAALAERYARFLDLYGRVETWFDAPASREKSGHVT</sequence>
<reference evidence="7 8" key="1">
    <citation type="submission" date="2018-01" db="EMBL/GenBank/DDBJ databases">
        <title>Whole genome analyses suggest that Burkholderia sensu lato contains two further novel genera in the rhizoxinica-symbiotica group Mycetohabitans gen. nov., and Trinickia gen. nov.: implications for the evolution of diazotrophy and nodulation in the Burkholderiaceae.</title>
        <authorList>
            <person name="Estrada-de los Santos P."/>
            <person name="Palmer M."/>
            <person name="Chavez-Ramirez B."/>
            <person name="Beukes C."/>
            <person name="Steenkamp E.T."/>
            <person name="Hirsch A.M."/>
            <person name="Manyaka P."/>
            <person name="Maluk M."/>
            <person name="Lafos M."/>
            <person name="Crook M."/>
            <person name="Gross E."/>
            <person name="Simon M.F."/>
            <person name="Bueno dos Reis Junior F."/>
            <person name="Poole P.S."/>
            <person name="Venter S.N."/>
            <person name="James E.K."/>
        </authorList>
    </citation>
    <scope>NUCLEOTIDE SEQUENCE [LARGE SCALE GENOMIC DNA]</scope>
    <source>
        <strain evidence="7 8">WSM 3937</strain>
    </source>
</reference>
<protein>
    <submittedName>
        <fullName evidence="7">Carbohydrate kinase</fullName>
    </submittedName>
    <submittedName>
        <fullName evidence="6">Xylulose kinase</fullName>
        <ecNumber evidence="6">2.7.1.17</ecNumber>
    </submittedName>
</protein>
<accession>A0A2N7WRB1</accession>
<dbReference type="EMBL" id="CADIJZ010000003">
    <property type="protein sequence ID" value="CAB3648156.1"/>
    <property type="molecule type" value="Genomic_DNA"/>
</dbReference>
<dbReference type="GO" id="GO:0004856">
    <property type="term" value="F:D-xylulokinase activity"/>
    <property type="evidence" value="ECO:0007669"/>
    <property type="project" value="UniProtKB-EC"/>
</dbReference>
<evidence type="ECO:0000259" key="5">
    <source>
        <dbReference type="Pfam" id="PF02782"/>
    </source>
</evidence>
<evidence type="ECO:0000259" key="4">
    <source>
        <dbReference type="Pfam" id="PF00370"/>
    </source>
</evidence>
<proteinExistence type="inferred from homology"/>
<evidence type="ECO:0000313" key="9">
    <source>
        <dbReference type="Proteomes" id="UP000494205"/>
    </source>
</evidence>
<dbReference type="AlphaFoldDB" id="A0A2N7WRB1"/>
<dbReference type="OrthoDB" id="9805576at2"/>
<gene>
    <name evidence="6" type="primary">xylB_3</name>
    <name evidence="7" type="ORF">C0Z16_09500</name>
    <name evidence="6" type="ORF">LMG27174_00965</name>
</gene>
<keyword evidence="3 6" id="KW-0418">Kinase</keyword>
<evidence type="ECO:0000313" key="6">
    <source>
        <dbReference type="EMBL" id="CAB3648156.1"/>
    </source>
</evidence>
<evidence type="ECO:0000256" key="3">
    <source>
        <dbReference type="ARBA" id="ARBA00022777"/>
    </source>
</evidence>
<evidence type="ECO:0000313" key="8">
    <source>
        <dbReference type="Proteomes" id="UP000235659"/>
    </source>
</evidence>
<dbReference type="Proteomes" id="UP000235659">
    <property type="component" value="Unassembled WGS sequence"/>
</dbReference>
<dbReference type="PANTHER" id="PTHR43095">
    <property type="entry name" value="SUGAR KINASE"/>
    <property type="match status" value="1"/>
</dbReference>
<dbReference type="PANTHER" id="PTHR43095:SF5">
    <property type="entry name" value="XYLULOSE KINASE"/>
    <property type="match status" value="1"/>
</dbReference>
<dbReference type="Gene3D" id="3.30.420.40">
    <property type="match status" value="2"/>
</dbReference>
<feature type="domain" description="Carbohydrate kinase FGGY N-terminal" evidence="4">
    <location>
        <begin position="3"/>
        <end position="233"/>
    </location>
</feature>
<evidence type="ECO:0000256" key="1">
    <source>
        <dbReference type="ARBA" id="ARBA00009156"/>
    </source>
</evidence>
<dbReference type="RefSeq" id="WP_102631897.1">
    <property type="nucleotide sequence ID" value="NZ_CADIJZ010000003.1"/>
</dbReference>
<dbReference type="SUPFAM" id="SSF53067">
    <property type="entry name" value="Actin-like ATPase domain"/>
    <property type="match status" value="2"/>
</dbReference>
<dbReference type="Proteomes" id="UP000494205">
    <property type="component" value="Unassembled WGS sequence"/>
</dbReference>
<organism evidence="6 9">
    <name type="scientific">Paraburkholderia rhynchosiae</name>
    <dbReference type="NCBI Taxonomy" id="487049"/>
    <lineage>
        <taxon>Bacteria</taxon>
        <taxon>Pseudomonadati</taxon>
        <taxon>Pseudomonadota</taxon>
        <taxon>Betaproteobacteria</taxon>
        <taxon>Burkholderiales</taxon>
        <taxon>Burkholderiaceae</taxon>
        <taxon>Paraburkholderia</taxon>
    </lineage>
</organism>
<name>A0A2N7WRB1_9BURK</name>
<dbReference type="EMBL" id="PNXY01000005">
    <property type="protein sequence ID" value="PMS31993.1"/>
    <property type="molecule type" value="Genomic_DNA"/>
</dbReference>